<dbReference type="Proteomes" id="UP000008851">
    <property type="component" value="Chromosome"/>
</dbReference>
<dbReference type="HOGENOM" id="CLU_3142243_0_0_6"/>
<accession>G7TE36</accession>
<dbReference type="AlphaFoldDB" id="G7TE36"/>
<organism evidence="2 3">
    <name type="scientific">Xanthomonas oryzae pv. oryzicola (strain BLS256)</name>
    <dbReference type="NCBI Taxonomy" id="383407"/>
    <lineage>
        <taxon>Bacteria</taxon>
        <taxon>Pseudomonadati</taxon>
        <taxon>Pseudomonadota</taxon>
        <taxon>Gammaproteobacteria</taxon>
        <taxon>Lysobacterales</taxon>
        <taxon>Lysobacteraceae</taxon>
        <taxon>Xanthomonas</taxon>
    </lineage>
</organism>
<gene>
    <name evidence="2" type="ORF">XOC_2224</name>
</gene>
<feature type="region of interest" description="Disordered" evidence="1">
    <location>
        <begin position="1"/>
        <end position="20"/>
    </location>
</feature>
<evidence type="ECO:0000313" key="2">
    <source>
        <dbReference type="EMBL" id="AEQ96361.1"/>
    </source>
</evidence>
<dbReference type="KEGG" id="xor:XOC_2224"/>
<evidence type="ECO:0000256" key="1">
    <source>
        <dbReference type="SAM" id="MobiDB-lite"/>
    </source>
</evidence>
<dbReference type="EMBL" id="CP003057">
    <property type="protein sequence ID" value="AEQ96361.1"/>
    <property type="molecule type" value="Genomic_DNA"/>
</dbReference>
<sequence>MPETTLSWSTARQDNPGSRQTIAPDAAVAFRRFFALSSAVECVAAASQR</sequence>
<protein>
    <submittedName>
        <fullName evidence="2">Uncharacterized protein</fullName>
    </submittedName>
</protein>
<name>G7TE36_XANOB</name>
<reference evidence="2 3" key="1">
    <citation type="journal article" date="2011" name="J. Bacteriol.">
        <title>Two new complete genome sequences offer insight into host and tissue specificity of plant pathogenic Xanthomonas spp.</title>
        <authorList>
            <person name="Bogdanove A.J."/>
            <person name="Koebnik R."/>
            <person name="Lu H."/>
            <person name="Furutani A."/>
            <person name="Angiuoli S.V."/>
            <person name="Patil P.B."/>
            <person name="Van Sluys M.A."/>
            <person name="Ryan R.P."/>
            <person name="Meyer D.F."/>
            <person name="Han S.W."/>
            <person name="Aparna G."/>
            <person name="Rajaram M."/>
            <person name="Delcher A.L."/>
            <person name="Phillippy A.M."/>
            <person name="Puiu D."/>
            <person name="Schatz M.C."/>
            <person name="Shumway M."/>
            <person name="Sommer D.D."/>
            <person name="Trapnell C."/>
            <person name="Benahmed F."/>
            <person name="Dimitrov G."/>
            <person name="Madupu R."/>
            <person name="Radune D."/>
            <person name="Sullivan S."/>
            <person name="Jha G."/>
            <person name="Ishihara H."/>
            <person name="Lee S.W."/>
            <person name="Pandey A."/>
            <person name="Sharma V."/>
            <person name="Sriariyanun M."/>
            <person name="Szurek B."/>
            <person name="Vera-Cruz C.M."/>
            <person name="Dorman K.S."/>
            <person name="Ronald P.C."/>
            <person name="Verdier V."/>
            <person name="Dow J.M."/>
            <person name="Sonti R.V."/>
            <person name="Tsuge S."/>
            <person name="Brendel V.P."/>
            <person name="Rabinowicz P.D."/>
            <person name="Leach J.E."/>
            <person name="White F.F."/>
            <person name="Salzberg S.L."/>
        </authorList>
    </citation>
    <scope>NUCLEOTIDE SEQUENCE [LARGE SCALE GENOMIC DNA]</scope>
    <source>
        <strain evidence="2 3">BLS256</strain>
    </source>
</reference>
<evidence type="ECO:0000313" key="3">
    <source>
        <dbReference type="Proteomes" id="UP000008851"/>
    </source>
</evidence>
<proteinExistence type="predicted"/>